<organism evidence="1 2">
    <name type="scientific">Levilactobacillus bambusae</name>
    <dbReference type="NCBI Taxonomy" id="2024736"/>
    <lineage>
        <taxon>Bacteria</taxon>
        <taxon>Bacillati</taxon>
        <taxon>Bacillota</taxon>
        <taxon>Bacilli</taxon>
        <taxon>Lactobacillales</taxon>
        <taxon>Lactobacillaceae</taxon>
        <taxon>Levilactobacillus</taxon>
    </lineage>
</organism>
<protein>
    <submittedName>
        <fullName evidence="1">Uncharacterized protein</fullName>
    </submittedName>
</protein>
<dbReference type="Proteomes" id="UP000245080">
    <property type="component" value="Unassembled WGS sequence"/>
</dbReference>
<proteinExistence type="predicted"/>
<evidence type="ECO:0000313" key="2">
    <source>
        <dbReference type="Proteomes" id="UP000245080"/>
    </source>
</evidence>
<reference evidence="1 2" key="1">
    <citation type="journal article" date="2018" name="Int. J. Syst. Evol. Microbiol.">
        <title>Lactobacillus bambusae sp. nov., isolated from a traditional fermented Ma-bamboo shoots of Taiwan.</title>
        <authorList>
            <person name="Wang L.-T."/>
        </authorList>
    </citation>
    <scope>NUCLEOTIDE SEQUENCE [LARGE SCALE GENOMIC DNA]</scope>
    <source>
        <strain evidence="1 2">BS-W1</strain>
    </source>
</reference>
<dbReference type="EMBL" id="QCXQ01000002">
    <property type="protein sequence ID" value="PWF99914.1"/>
    <property type="molecule type" value="Genomic_DNA"/>
</dbReference>
<keyword evidence="2" id="KW-1185">Reference proteome</keyword>
<dbReference type="OrthoDB" id="2331870at2"/>
<accession>A0A2V1N0G3</accession>
<comment type="caution">
    <text evidence="1">The sequence shown here is derived from an EMBL/GenBank/DDBJ whole genome shotgun (WGS) entry which is preliminary data.</text>
</comment>
<dbReference type="AlphaFoldDB" id="A0A2V1N0G3"/>
<name>A0A2V1N0G3_9LACO</name>
<evidence type="ECO:0000313" key="1">
    <source>
        <dbReference type="EMBL" id="PWF99914.1"/>
    </source>
</evidence>
<dbReference type="RefSeq" id="WP_109249864.1">
    <property type="nucleotide sequence ID" value="NZ_QCXQ01000002.1"/>
</dbReference>
<gene>
    <name evidence="1" type="ORF">DCM90_02885</name>
</gene>
<sequence length="306" mass="34708">MDSQGIYRQLKGHEWIFMANGIQRVKMGKNGGVLAIEFLENGELSSESNMKFWPASRCWRFNETQQIIELLNLEGTVVERFEKPKGYGNRVMMRQVNGKDTYEYRVTTDSIRNQVLAPEPIQMNLGNALTKERVDLVIQLGGGSESPLMRSMSDLGLSGIKFDADLDTRLGWLSLYWELFAHPEVNRLAIVDSNYTLLMDPFPHVKANRIYLDDQLEIGTLGNGQRVQKLLRTVLIGDRAILLELSSALLNRLTPDKITLAAFNEVIYEGFSDRLIHGRLVTQKPLICIQGGWLVRKESGDDEVGY</sequence>